<dbReference type="EMBL" id="MFYX01000122">
    <property type="protein sequence ID" value="OGK01630.1"/>
    <property type="molecule type" value="Genomic_DNA"/>
</dbReference>
<feature type="transmembrane region" description="Helical" evidence="1">
    <location>
        <begin position="261"/>
        <end position="282"/>
    </location>
</feature>
<comment type="similarity">
    <text evidence="1">Belongs to the MlaE permease family.</text>
</comment>
<dbReference type="InterPro" id="IPR003453">
    <property type="entry name" value="ABC_MlaE_roteobac"/>
</dbReference>
<organism evidence="3 4">
    <name type="scientific">Candidatus Raymondbacteria bacterium RIFOXYD12_FULL_49_13</name>
    <dbReference type="NCBI Taxonomy" id="1817890"/>
    <lineage>
        <taxon>Bacteria</taxon>
        <taxon>Raymondiibacteriota</taxon>
    </lineage>
</organism>
<dbReference type="PANTHER" id="PTHR30188:SF3">
    <property type="entry name" value="ABC TRANSPORTER PERMEASE"/>
    <property type="match status" value="1"/>
</dbReference>
<dbReference type="InterPro" id="IPR036513">
    <property type="entry name" value="STAS_dom_sf"/>
</dbReference>
<sequence length="360" mass="38818">MADIHSSLSLEPEPIIRLPEHFNRDWVSSRPAAGFSHDKPVVLDFAGVKDIDSSGISLVHVLKRTFERSNQKIILRNITRPMLSAITAVPQPVAAVSVKLGERFPSSVGTATLAVFSVAASALSVLTEMFYWGTIGAFKKLDMKKGALGEQMFQLGYKALGIVALLSMLIGIVLALQAAIQLRMYGAGIFLAPMIGISMIRELGPILTAIILAGRTGSATTAEIATMMVGEEIDALKTMGINPIQYVVVPKFWAITLTMPILTMLSTATGIFGGFLVSLAYLDISSSLFWSQLSQNIFIKDVLAGLIKSIVFAWLIIWVGVFYGFRVRGGAEAVGRETTASVVTGIFIIIITDALFSFII</sequence>
<comment type="caution">
    <text evidence="3">The sequence shown here is derived from an EMBL/GenBank/DDBJ whole genome shotgun (WGS) entry which is preliminary data.</text>
</comment>
<dbReference type="GO" id="GO:0005548">
    <property type="term" value="F:phospholipid transporter activity"/>
    <property type="evidence" value="ECO:0007669"/>
    <property type="project" value="TreeGrafter"/>
</dbReference>
<accession>A0A1F7F4P2</accession>
<dbReference type="InterPro" id="IPR030802">
    <property type="entry name" value="Permease_MalE"/>
</dbReference>
<keyword evidence="1" id="KW-0472">Membrane</keyword>
<dbReference type="InterPro" id="IPR002645">
    <property type="entry name" value="STAS_dom"/>
</dbReference>
<dbReference type="PROSITE" id="PS50801">
    <property type="entry name" value="STAS"/>
    <property type="match status" value="1"/>
</dbReference>
<name>A0A1F7F4P2_UNCRA</name>
<dbReference type="AlphaFoldDB" id="A0A1F7F4P2"/>
<dbReference type="PANTHER" id="PTHR30188">
    <property type="entry name" value="ABC TRANSPORTER PERMEASE PROTEIN-RELATED"/>
    <property type="match status" value="1"/>
</dbReference>
<evidence type="ECO:0000313" key="4">
    <source>
        <dbReference type="Proteomes" id="UP000179243"/>
    </source>
</evidence>
<feature type="transmembrane region" description="Helical" evidence="1">
    <location>
        <begin position="155"/>
        <end position="176"/>
    </location>
</feature>
<dbReference type="Gene3D" id="3.30.750.24">
    <property type="entry name" value="STAS domain"/>
    <property type="match status" value="1"/>
</dbReference>
<evidence type="ECO:0000259" key="2">
    <source>
        <dbReference type="PROSITE" id="PS50801"/>
    </source>
</evidence>
<dbReference type="SUPFAM" id="SSF52091">
    <property type="entry name" value="SpoIIaa-like"/>
    <property type="match status" value="1"/>
</dbReference>
<keyword evidence="1" id="KW-1133">Transmembrane helix</keyword>
<proteinExistence type="inferred from homology"/>
<protein>
    <recommendedName>
        <fullName evidence="2">STAS domain-containing protein</fullName>
    </recommendedName>
</protein>
<dbReference type="Proteomes" id="UP000179243">
    <property type="component" value="Unassembled WGS sequence"/>
</dbReference>
<gene>
    <name evidence="3" type="ORF">A2519_07300</name>
</gene>
<feature type="transmembrane region" description="Helical" evidence="1">
    <location>
        <begin position="182"/>
        <end position="200"/>
    </location>
</feature>
<keyword evidence="1" id="KW-0812">Transmembrane</keyword>
<feature type="domain" description="STAS" evidence="2">
    <location>
        <begin position="41"/>
        <end position="126"/>
    </location>
</feature>
<dbReference type="NCBIfam" id="TIGR00056">
    <property type="entry name" value="MlaE family lipid ABC transporter permease subunit"/>
    <property type="match status" value="1"/>
</dbReference>
<feature type="transmembrane region" description="Helical" evidence="1">
    <location>
        <begin position="302"/>
        <end position="325"/>
    </location>
</feature>
<evidence type="ECO:0000313" key="3">
    <source>
        <dbReference type="EMBL" id="OGK01630.1"/>
    </source>
</evidence>
<dbReference type="Pfam" id="PF02405">
    <property type="entry name" value="MlaE"/>
    <property type="match status" value="1"/>
</dbReference>
<evidence type="ECO:0000256" key="1">
    <source>
        <dbReference type="RuleBase" id="RU362044"/>
    </source>
</evidence>
<dbReference type="GO" id="GO:0043190">
    <property type="term" value="C:ATP-binding cassette (ABC) transporter complex"/>
    <property type="evidence" value="ECO:0007669"/>
    <property type="project" value="InterPro"/>
</dbReference>
<feature type="transmembrane region" description="Helical" evidence="1">
    <location>
        <begin position="113"/>
        <end position="134"/>
    </location>
</feature>
<reference evidence="3 4" key="1">
    <citation type="journal article" date="2016" name="Nat. Commun.">
        <title>Thousands of microbial genomes shed light on interconnected biogeochemical processes in an aquifer system.</title>
        <authorList>
            <person name="Anantharaman K."/>
            <person name="Brown C.T."/>
            <person name="Hug L.A."/>
            <person name="Sharon I."/>
            <person name="Castelle C.J."/>
            <person name="Probst A.J."/>
            <person name="Thomas B.C."/>
            <person name="Singh A."/>
            <person name="Wilkins M.J."/>
            <person name="Karaoz U."/>
            <person name="Brodie E.L."/>
            <person name="Williams K.H."/>
            <person name="Hubbard S.S."/>
            <person name="Banfield J.F."/>
        </authorList>
    </citation>
    <scope>NUCLEOTIDE SEQUENCE [LARGE SCALE GENOMIC DNA]</scope>
</reference>
<feature type="transmembrane region" description="Helical" evidence="1">
    <location>
        <begin position="337"/>
        <end position="359"/>
    </location>
</feature>